<reference evidence="7" key="2">
    <citation type="submission" date="2020-09" db="EMBL/GenBank/DDBJ databases">
        <authorList>
            <person name="Sun Q."/>
            <person name="Zhou Y."/>
        </authorList>
    </citation>
    <scope>NUCLEOTIDE SEQUENCE</scope>
    <source>
        <strain evidence="7">CGMCC 4.7308</strain>
    </source>
</reference>
<dbReference type="AlphaFoldDB" id="A0A917STE9"/>
<feature type="transmembrane region" description="Helical" evidence="5">
    <location>
        <begin position="98"/>
        <end position="126"/>
    </location>
</feature>
<comment type="subcellular location">
    <subcellularLocation>
        <location evidence="1">Membrane</location>
        <topology evidence="1">Multi-pass membrane protein</topology>
    </subcellularLocation>
</comment>
<reference evidence="7" key="1">
    <citation type="journal article" date="2014" name="Int. J. Syst. Evol. Microbiol.">
        <title>Complete genome sequence of Corynebacterium casei LMG S-19264T (=DSM 44701T), isolated from a smear-ripened cheese.</title>
        <authorList>
            <consortium name="US DOE Joint Genome Institute (JGI-PGF)"/>
            <person name="Walter F."/>
            <person name="Albersmeier A."/>
            <person name="Kalinowski J."/>
            <person name="Ruckert C."/>
        </authorList>
    </citation>
    <scope>NUCLEOTIDE SEQUENCE</scope>
    <source>
        <strain evidence="7">CGMCC 4.7308</strain>
    </source>
</reference>
<dbReference type="InterPro" id="IPR047817">
    <property type="entry name" value="ABC2_TM_bact-type"/>
</dbReference>
<feature type="domain" description="ABC transmembrane type-2" evidence="6">
    <location>
        <begin position="20"/>
        <end position="242"/>
    </location>
</feature>
<feature type="transmembrane region" description="Helical" evidence="5">
    <location>
        <begin position="138"/>
        <end position="159"/>
    </location>
</feature>
<evidence type="ECO:0000256" key="2">
    <source>
        <dbReference type="ARBA" id="ARBA00022692"/>
    </source>
</evidence>
<accession>A0A917STE9</accession>
<keyword evidence="2 5" id="KW-0812">Transmembrane</keyword>
<feature type="transmembrane region" description="Helical" evidence="5">
    <location>
        <begin position="21"/>
        <end position="40"/>
    </location>
</feature>
<feature type="transmembrane region" description="Helical" evidence="5">
    <location>
        <begin position="166"/>
        <end position="184"/>
    </location>
</feature>
<evidence type="ECO:0000259" key="6">
    <source>
        <dbReference type="PROSITE" id="PS51012"/>
    </source>
</evidence>
<feature type="transmembrane region" description="Helical" evidence="5">
    <location>
        <begin position="218"/>
        <end position="239"/>
    </location>
</feature>
<dbReference type="Proteomes" id="UP000655208">
    <property type="component" value="Unassembled WGS sequence"/>
</dbReference>
<evidence type="ECO:0000256" key="3">
    <source>
        <dbReference type="ARBA" id="ARBA00022989"/>
    </source>
</evidence>
<dbReference type="PANTHER" id="PTHR43077">
    <property type="entry name" value="TRANSPORT PERMEASE YVFS-RELATED"/>
    <property type="match status" value="1"/>
</dbReference>
<keyword evidence="3 5" id="KW-1133">Transmembrane helix</keyword>
<comment type="caution">
    <text evidence="7">The sequence shown here is derived from an EMBL/GenBank/DDBJ whole genome shotgun (WGS) entry which is preliminary data.</text>
</comment>
<dbReference type="PANTHER" id="PTHR43077:SF11">
    <property type="entry name" value="TRANSPORT PERMEASE YVFS-RELATED"/>
    <property type="match status" value="1"/>
</dbReference>
<evidence type="ECO:0000313" key="8">
    <source>
        <dbReference type="Proteomes" id="UP000655208"/>
    </source>
</evidence>
<dbReference type="InterPro" id="IPR051328">
    <property type="entry name" value="T7SS_ABC-Transporter"/>
</dbReference>
<dbReference type="EMBL" id="BMNA01000002">
    <property type="protein sequence ID" value="GGL95347.1"/>
    <property type="molecule type" value="Genomic_DNA"/>
</dbReference>
<organism evidence="7 8">
    <name type="scientific">Nakamurella endophytica</name>
    <dbReference type="NCBI Taxonomy" id="1748367"/>
    <lineage>
        <taxon>Bacteria</taxon>
        <taxon>Bacillati</taxon>
        <taxon>Actinomycetota</taxon>
        <taxon>Actinomycetes</taxon>
        <taxon>Nakamurellales</taxon>
        <taxon>Nakamurellaceae</taxon>
        <taxon>Nakamurella</taxon>
    </lineage>
</organism>
<evidence type="ECO:0000256" key="5">
    <source>
        <dbReference type="SAM" id="Phobius"/>
    </source>
</evidence>
<evidence type="ECO:0000256" key="4">
    <source>
        <dbReference type="ARBA" id="ARBA00023136"/>
    </source>
</evidence>
<name>A0A917STE9_9ACTN</name>
<sequence length="246" mass="25965">MTMTLTYAAMSARATFRNARFVLFTVALPLALYLLFNGLYGGRGDEAGITVGAYLMVSMAAYGGIGAAINAGARIAVERQTGWNRQLRLSALTPRGYMAAKSAVSLLVALPAILLVFLAGALVGHVRMPLHLWLGGGLAVWLSLIPFAVVGLVIGFVATVDSTQSLTVLVYMAMAVLGGLWIPVEQLSPFLQHLARAVPSYWTAQIARDVLAGVALPLRGIGVLLAWTVVLAALGAVAYRRSGRKA</sequence>
<dbReference type="GO" id="GO:0140359">
    <property type="term" value="F:ABC-type transporter activity"/>
    <property type="evidence" value="ECO:0007669"/>
    <property type="project" value="InterPro"/>
</dbReference>
<gene>
    <name evidence="7" type="ORF">GCM10011594_13740</name>
</gene>
<dbReference type="InterPro" id="IPR013525">
    <property type="entry name" value="ABC2_TM"/>
</dbReference>
<feature type="transmembrane region" description="Helical" evidence="5">
    <location>
        <begin position="52"/>
        <end position="77"/>
    </location>
</feature>
<evidence type="ECO:0000313" key="7">
    <source>
        <dbReference type="EMBL" id="GGL95347.1"/>
    </source>
</evidence>
<dbReference type="GO" id="GO:0016020">
    <property type="term" value="C:membrane"/>
    <property type="evidence" value="ECO:0007669"/>
    <property type="project" value="UniProtKB-SubCell"/>
</dbReference>
<dbReference type="PROSITE" id="PS51012">
    <property type="entry name" value="ABC_TM2"/>
    <property type="match status" value="1"/>
</dbReference>
<proteinExistence type="predicted"/>
<dbReference type="Pfam" id="PF12698">
    <property type="entry name" value="ABC2_membrane_3"/>
    <property type="match status" value="1"/>
</dbReference>
<keyword evidence="8" id="KW-1185">Reference proteome</keyword>
<evidence type="ECO:0000256" key="1">
    <source>
        <dbReference type="ARBA" id="ARBA00004141"/>
    </source>
</evidence>
<keyword evidence="4 5" id="KW-0472">Membrane</keyword>
<protein>
    <submittedName>
        <fullName evidence="7">ABC transporter</fullName>
    </submittedName>
</protein>